<dbReference type="GO" id="GO:0006355">
    <property type="term" value="P:regulation of DNA-templated transcription"/>
    <property type="evidence" value="ECO:0007669"/>
    <property type="project" value="InterPro"/>
</dbReference>
<dbReference type="GO" id="GO:0000976">
    <property type="term" value="F:transcription cis-regulatory region binding"/>
    <property type="evidence" value="ECO:0007669"/>
    <property type="project" value="TreeGrafter"/>
</dbReference>
<dbReference type="PANTHER" id="PTHR48111:SF26">
    <property type="entry name" value="STAGE 0 SPORULATION PROTEIN A HOMOLOG"/>
    <property type="match status" value="1"/>
</dbReference>
<protein>
    <submittedName>
        <fullName evidence="11">PhoP family transcriptional regulator</fullName>
    </submittedName>
</protein>
<feature type="domain" description="OmpR/PhoB-type" evidence="10">
    <location>
        <begin position="133"/>
        <end position="232"/>
    </location>
</feature>
<dbReference type="Gene3D" id="6.10.250.690">
    <property type="match status" value="1"/>
</dbReference>
<evidence type="ECO:0000259" key="9">
    <source>
        <dbReference type="PROSITE" id="PS50110"/>
    </source>
</evidence>
<keyword evidence="5 8" id="KW-0238">DNA-binding</keyword>
<evidence type="ECO:0000256" key="7">
    <source>
        <dbReference type="PROSITE-ProRule" id="PRU00169"/>
    </source>
</evidence>
<dbReference type="FunFam" id="1.10.10.10:FF:000018">
    <property type="entry name" value="DNA-binding response regulator ResD"/>
    <property type="match status" value="1"/>
</dbReference>
<evidence type="ECO:0000259" key="10">
    <source>
        <dbReference type="PROSITE" id="PS51755"/>
    </source>
</evidence>
<keyword evidence="4" id="KW-0805">Transcription regulation</keyword>
<dbReference type="EMBL" id="LARY01000002">
    <property type="protein sequence ID" value="RDX00967.1"/>
    <property type="molecule type" value="Genomic_DNA"/>
</dbReference>
<name>A0A3D8TQK1_9LIST</name>
<dbReference type="SUPFAM" id="SSF52172">
    <property type="entry name" value="CheY-like"/>
    <property type="match status" value="1"/>
</dbReference>
<evidence type="ECO:0000313" key="11">
    <source>
        <dbReference type="EMBL" id="RDX00967.1"/>
    </source>
</evidence>
<dbReference type="InterPro" id="IPR001867">
    <property type="entry name" value="OmpR/PhoB-type_DNA-bd"/>
</dbReference>
<dbReference type="GO" id="GO:0005829">
    <property type="term" value="C:cytosol"/>
    <property type="evidence" value="ECO:0007669"/>
    <property type="project" value="TreeGrafter"/>
</dbReference>
<accession>A0A3D8TQK1</accession>
<dbReference type="SMART" id="SM00448">
    <property type="entry name" value="REC"/>
    <property type="match status" value="1"/>
</dbReference>
<evidence type="ECO:0000256" key="5">
    <source>
        <dbReference type="ARBA" id="ARBA00023125"/>
    </source>
</evidence>
<dbReference type="AlphaFoldDB" id="A0A3D8TQK1"/>
<evidence type="ECO:0000256" key="1">
    <source>
        <dbReference type="ARBA" id="ARBA00004496"/>
    </source>
</evidence>
<reference evidence="12" key="1">
    <citation type="submission" date="2015-04" db="EMBL/GenBank/DDBJ databases">
        <authorList>
            <person name="Schardt J."/>
            <person name="Mueller-Herbst S."/>
            <person name="Scherer S."/>
            <person name="Huptas C."/>
        </authorList>
    </citation>
    <scope>NUCLEOTIDE SEQUENCE [LARGE SCALE GENOMIC DNA]</scope>
    <source>
        <strain evidence="12">Kiel-L1</strain>
    </source>
</reference>
<dbReference type="InterPro" id="IPR011006">
    <property type="entry name" value="CheY-like_superfamily"/>
</dbReference>
<comment type="caution">
    <text evidence="11">The sequence shown here is derived from an EMBL/GenBank/DDBJ whole genome shotgun (WGS) entry which is preliminary data.</text>
</comment>
<dbReference type="Proteomes" id="UP000257055">
    <property type="component" value="Unassembled WGS sequence"/>
</dbReference>
<organism evidence="11 12">
    <name type="scientific">Listeria kieliensis</name>
    <dbReference type="NCBI Taxonomy" id="1621700"/>
    <lineage>
        <taxon>Bacteria</taxon>
        <taxon>Bacillati</taxon>
        <taxon>Bacillota</taxon>
        <taxon>Bacilli</taxon>
        <taxon>Bacillales</taxon>
        <taxon>Listeriaceae</taxon>
        <taxon>Listeria</taxon>
    </lineage>
</organism>
<dbReference type="Pfam" id="PF00486">
    <property type="entry name" value="Trans_reg_C"/>
    <property type="match status" value="1"/>
</dbReference>
<dbReference type="InterPro" id="IPR036388">
    <property type="entry name" value="WH-like_DNA-bd_sf"/>
</dbReference>
<evidence type="ECO:0000256" key="3">
    <source>
        <dbReference type="ARBA" id="ARBA00023012"/>
    </source>
</evidence>
<dbReference type="CDD" id="cd00383">
    <property type="entry name" value="trans_reg_C"/>
    <property type="match status" value="1"/>
</dbReference>
<dbReference type="RefSeq" id="WP_115753217.1">
    <property type="nucleotide sequence ID" value="NZ_LARY01000002.1"/>
</dbReference>
<dbReference type="InterPro" id="IPR001789">
    <property type="entry name" value="Sig_transdc_resp-reg_receiver"/>
</dbReference>
<dbReference type="Pfam" id="PF00072">
    <property type="entry name" value="Response_reg"/>
    <property type="match status" value="1"/>
</dbReference>
<sequence length="235" mass="26968">MTQKIMVVEDEEDIAELIAETLTEQGYEVVIAKDGAKALQLFSTLETVDLVLLDLMLPKINGMDLLQRIRKEHRMPVLIISAKDGEYEKILGLEFGADDYLVKPFSILELQARVKALLRRNNDYQNEKVAKALKPIKIGELTIDQENLAVMKEGESLNLTAKEFQILNLFASNPKKVYTKVQLYKEIWDDEFIHDENVLNVHIRRLRKKIEVDPSNPEYIQTVWGIGYKLGVAEI</sequence>
<evidence type="ECO:0000313" key="12">
    <source>
        <dbReference type="Proteomes" id="UP000257055"/>
    </source>
</evidence>
<dbReference type="Gene3D" id="3.40.50.2300">
    <property type="match status" value="1"/>
</dbReference>
<dbReference type="PANTHER" id="PTHR48111">
    <property type="entry name" value="REGULATOR OF RPOS"/>
    <property type="match status" value="1"/>
</dbReference>
<evidence type="ECO:0000256" key="2">
    <source>
        <dbReference type="ARBA" id="ARBA00022553"/>
    </source>
</evidence>
<dbReference type="SMART" id="SM00862">
    <property type="entry name" value="Trans_reg_C"/>
    <property type="match status" value="1"/>
</dbReference>
<gene>
    <name evidence="11" type="ORF">UR08_08375</name>
</gene>
<keyword evidence="3" id="KW-0902">Two-component regulatory system</keyword>
<comment type="subcellular location">
    <subcellularLocation>
        <location evidence="1">Cytoplasm</location>
    </subcellularLocation>
</comment>
<keyword evidence="2 7" id="KW-0597">Phosphoprotein</keyword>
<dbReference type="FunFam" id="3.40.50.2300:FF:000001">
    <property type="entry name" value="DNA-binding response regulator PhoB"/>
    <property type="match status" value="1"/>
</dbReference>
<keyword evidence="12" id="KW-1185">Reference proteome</keyword>
<feature type="DNA-binding region" description="OmpR/PhoB-type" evidence="8">
    <location>
        <begin position="133"/>
        <end position="232"/>
    </location>
</feature>
<evidence type="ECO:0000256" key="8">
    <source>
        <dbReference type="PROSITE-ProRule" id="PRU01091"/>
    </source>
</evidence>
<dbReference type="PROSITE" id="PS50110">
    <property type="entry name" value="RESPONSE_REGULATORY"/>
    <property type="match status" value="1"/>
</dbReference>
<dbReference type="GO" id="GO:0032993">
    <property type="term" value="C:protein-DNA complex"/>
    <property type="evidence" value="ECO:0007669"/>
    <property type="project" value="TreeGrafter"/>
</dbReference>
<dbReference type="GO" id="GO:0000156">
    <property type="term" value="F:phosphorelay response regulator activity"/>
    <property type="evidence" value="ECO:0007669"/>
    <property type="project" value="TreeGrafter"/>
</dbReference>
<feature type="domain" description="Response regulatory" evidence="9">
    <location>
        <begin position="4"/>
        <end position="118"/>
    </location>
</feature>
<proteinExistence type="predicted"/>
<evidence type="ECO:0000256" key="4">
    <source>
        <dbReference type="ARBA" id="ARBA00023015"/>
    </source>
</evidence>
<evidence type="ECO:0000256" key="6">
    <source>
        <dbReference type="ARBA" id="ARBA00023163"/>
    </source>
</evidence>
<feature type="modified residue" description="4-aspartylphosphate" evidence="7">
    <location>
        <position position="54"/>
    </location>
</feature>
<keyword evidence="6" id="KW-0804">Transcription</keyword>
<dbReference type="Gene3D" id="1.10.10.10">
    <property type="entry name" value="Winged helix-like DNA-binding domain superfamily/Winged helix DNA-binding domain"/>
    <property type="match status" value="1"/>
</dbReference>
<dbReference type="InterPro" id="IPR039420">
    <property type="entry name" value="WalR-like"/>
</dbReference>
<dbReference type="PROSITE" id="PS51755">
    <property type="entry name" value="OMPR_PHOB"/>
    <property type="match status" value="1"/>
</dbReference>